<feature type="compositionally biased region" description="Polar residues" evidence="7">
    <location>
        <begin position="197"/>
        <end position="237"/>
    </location>
</feature>
<dbReference type="InterPro" id="IPR036864">
    <property type="entry name" value="Zn2-C6_fun-type_DNA-bd_sf"/>
</dbReference>
<keyword evidence="6" id="KW-0863">Zinc-finger</keyword>
<dbReference type="GO" id="GO:0008270">
    <property type="term" value="F:zinc ion binding"/>
    <property type="evidence" value="ECO:0007669"/>
    <property type="project" value="UniProtKB-KW"/>
</dbReference>
<keyword evidence="2" id="KW-0862">Zinc</keyword>
<dbReference type="SUPFAM" id="SSF57667">
    <property type="entry name" value="beta-beta-alpha zinc fingers"/>
    <property type="match status" value="1"/>
</dbReference>
<feature type="domain" description="C2H2-type" evidence="8">
    <location>
        <begin position="9"/>
        <end position="36"/>
    </location>
</feature>
<evidence type="ECO:0000259" key="8">
    <source>
        <dbReference type="PROSITE" id="PS50157"/>
    </source>
</evidence>
<feature type="compositionally biased region" description="Polar residues" evidence="7">
    <location>
        <begin position="861"/>
        <end position="871"/>
    </location>
</feature>
<dbReference type="PROSITE" id="PS00028">
    <property type="entry name" value="ZINC_FINGER_C2H2_1"/>
    <property type="match status" value="2"/>
</dbReference>
<dbReference type="SMART" id="SM00066">
    <property type="entry name" value="GAL4"/>
    <property type="match status" value="1"/>
</dbReference>
<protein>
    <recommendedName>
        <fullName evidence="8">C2H2-type domain-containing protein</fullName>
    </recommendedName>
</protein>
<keyword evidence="1" id="KW-0479">Metal-binding</keyword>
<organism evidence="9 10">
    <name type="scientific">Neohortaea acidophila</name>
    <dbReference type="NCBI Taxonomy" id="245834"/>
    <lineage>
        <taxon>Eukaryota</taxon>
        <taxon>Fungi</taxon>
        <taxon>Dikarya</taxon>
        <taxon>Ascomycota</taxon>
        <taxon>Pezizomycotina</taxon>
        <taxon>Dothideomycetes</taxon>
        <taxon>Dothideomycetidae</taxon>
        <taxon>Mycosphaerellales</taxon>
        <taxon>Teratosphaeriaceae</taxon>
        <taxon>Neohortaea</taxon>
    </lineage>
</organism>
<keyword evidence="3" id="KW-0805">Transcription regulation</keyword>
<evidence type="ECO:0000256" key="2">
    <source>
        <dbReference type="ARBA" id="ARBA00022833"/>
    </source>
</evidence>
<feature type="region of interest" description="Disordered" evidence="7">
    <location>
        <begin position="816"/>
        <end position="879"/>
    </location>
</feature>
<dbReference type="InterPro" id="IPR007219">
    <property type="entry name" value="XnlR_reg_dom"/>
</dbReference>
<keyword evidence="4" id="KW-0804">Transcription</keyword>
<evidence type="ECO:0000313" key="9">
    <source>
        <dbReference type="EMBL" id="KAF2481043.1"/>
    </source>
</evidence>
<dbReference type="InterPro" id="IPR036236">
    <property type="entry name" value="Znf_C2H2_sf"/>
</dbReference>
<feature type="region of interest" description="Disordered" evidence="7">
    <location>
        <begin position="136"/>
        <end position="237"/>
    </location>
</feature>
<dbReference type="CDD" id="cd12148">
    <property type="entry name" value="fungal_TF_MHR"/>
    <property type="match status" value="1"/>
</dbReference>
<dbReference type="EMBL" id="MU001638">
    <property type="protein sequence ID" value="KAF2481043.1"/>
    <property type="molecule type" value="Genomic_DNA"/>
</dbReference>
<dbReference type="CDD" id="cd00067">
    <property type="entry name" value="GAL4"/>
    <property type="match status" value="1"/>
</dbReference>
<dbReference type="SMART" id="SM00355">
    <property type="entry name" value="ZnF_C2H2"/>
    <property type="match status" value="2"/>
</dbReference>
<evidence type="ECO:0000313" key="10">
    <source>
        <dbReference type="Proteomes" id="UP000799767"/>
    </source>
</evidence>
<proteinExistence type="predicted"/>
<dbReference type="Pfam" id="PF04082">
    <property type="entry name" value="Fungal_trans"/>
    <property type="match status" value="1"/>
</dbReference>
<gene>
    <name evidence="9" type="ORF">BDY17DRAFT_300601</name>
</gene>
<evidence type="ECO:0000256" key="5">
    <source>
        <dbReference type="ARBA" id="ARBA00023242"/>
    </source>
</evidence>
<evidence type="ECO:0000256" key="7">
    <source>
        <dbReference type="SAM" id="MobiDB-lite"/>
    </source>
</evidence>
<dbReference type="Proteomes" id="UP000799767">
    <property type="component" value="Unassembled WGS sequence"/>
</dbReference>
<keyword evidence="10" id="KW-1185">Reference proteome</keyword>
<dbReference type="GO" id="GO:0003677">
    <property type="term" value="F:DNA binding"/>
    <property type="evidence" value="ECO:0007669"/>
    <property type="project" value="InterPro"/>
</dbReference>
<dbReference type="GO" id="GO:0006351">
    <property type="term" value="P:DNA-templated transcription"/>
    <property type="evidence" value="ECO:0007669"/>
    <property type="project" value="InterPro"/>
</dbReference>
<evidence type="ECO:0000256" key="1">
    <source>
        <dbReference type="ARBA" id="ARBA00022723"/>
    </source>
</evidence>
<dbReference type="Pfam" id="PF00172">
    <property type="entry name" value="Zn_clus"/>
    <property type="match status" value="1"/>
</dbReference>
<dbReference type="InterPro" id="IPR013087">
    <property type="entry name" value="Znf_C2H2_type"/>
</dbReference>
<feature type="domain" description="C2H2-type" evidence="8">
    <location>
        <begin position="37"/>
        <end position="60"/>
    </location>
</feature>
<dbReference type="PROSITE" id="PS50157">
    <property type="entry name" value="ZINC_FINGER_C2H2_2"/>
    <property type="match status" value="2"/>
</dbReference>
<dbReference type="PANTHER" id="PTHR47660:SF7">
    <property type="entry name" value="TRANSCRIPTION FACTOR WITH C2H2 AND ZN(2)-CYS(6) DNA BINDING DOMAIN (EUROFUNG)"/>
    <property type="match status" value="1"/>
</dbReference>
<dbReference type="SUPFAM" id="SSF57701">
    <property type="entry name" value="Zn2/Cys6 DNA-binding domain"/>
    <property type="match status" value="1"/>
</dbReference>
<evidence type="ECO:0000256" key="4">
    <source>
        <dbReference type="ARBA" id="ARBA00023163"/>
    </source>
</evidence>
<reference evidence="9" key="1">
    <citation type="journal article" date="2020" name="Stud. Mycol.">
        <title>101 Dothideomycetes genomes: a test case for predicting lifestyles and emergence of pathogens.</title>
        <authorList>
            <person name="Haridas S."/>
            <person name="Albert R."/>
            <person name="Binder M."/>
            <person name="Bloem J."/>
            <person name="Labutti K."/>
            <person name="Salamov A."/>
            <person name="Andreopoulos B."/>
            <person name="Baker S."/>
            <person name="Barry K."/>
            <person name="Bills G."/>
            <person name="Bluhm B."/>
            <person name="Cannon C."/>
            <person name="Castanera R."/>
            <person name="Culley D."/>
            <person name="Daum C."/>
            <person name="Ezra D."/>
            <person name="Gonzalez J."/>
            <person name="Henrissat B."/>
            <person name="Kuo A."/>
            <person name="Liang C."/>
            <person name="Lipzen A."/>
            <person name="Lutzoni F."/>
            <person name="Magnuson J."/>
            <person name="Mondo S."/>
            <person name="Nolan M."/>
            <person name="Ohm R."/>
            <person name="Pangilinan J."/>
            <person name="Park H.-J."/>
            <person name="Ramirez L."/>
            <person name="Alfaro M."/>
            <person name="Sun H."/>
            <person name="Tritt A."/>
            <person name="Yoshinaga Y."/>
            <person name="Zwiers L.-H."/>
            <person name="Turgeon B."/>
            <person name="Goodwin S."/>
            <person name="Spatafora J."/>
            <person name="Crous P."/>
            <person name="Grigoriev I."/>
        </authorList>
    </citation>
    <scope>NUCLEOTIDE SEQUENCE</scope>
    <source>
        <strain evidence="9">CBS 113389</strain>
    </source>
</reference>
<dbReference type="Pfam" id="PF00096">
    <property type="entry name" value="zf-C2H2"/>
    <property type="match status" value="1"/>
</dbReference>
<keyword evidence="5" id="KW-0539">Nucleus</keyword>
<sequence>MSPSPAPQHRCTTCQKDFSRLEHLQRHRQTHSGSKPFRCRYCTKAFSRKDAAHRHEQIRHEPGNRVEAVSPLRRACLACSDARVWCSGGIPCANCQAKARECVYARDRRLLSSTTDDGRPALDGVLAQNVLSNAGGSQEFSNGFHATRPQNARLGHAPRGGMPFPAQPQNGGAPRTPVNWLPFDAFTPPDQAEMHLSNETSQSYHAAPGQPSSTSNGFPAGGTMSQQDWQTRTPQSDSLNSLIASMGRASRAFGHHHSPGLMATGDAVVYPAGSLYSDGAGGRSSQAERAIHKQHAQRERSSFSDKPVTLDSEGAWLHSLETSLRDVSEPDDARLYHIPANIYGDIIAKLESRVPWPSSSPTFGLSSHNFLAKDTLDRFVRLYFEHFQPIYPFLDLPLLNMPIWGWSLCLATAAIGCHYSDHPAKDICGDALSVILRELLVHELQICRVECTLSYLQASLLNTLALCQSENANVVALGEEAISSVMNSCKRFCLLDEPDWGIERSVQIEGDVNQMWTAWRCREMRRRTGLFAWSLDCSLAFIHTAPPVLSLQSLNLMLPCKEKLWEADSAQAWYRAYSPRARKPLDSTTFAAEEEGRILFRTIFVELFERLELVESMSQFASLGCIYALLHRHWDLVRHFQAPLSISRDDDAHRTSHGLAATAYPPAIADFTRWRNKACDYMDVLHWEALGESAKAGGWEGPIFLKLHLARLVLLAPVKELLTLAEELIPDGRFVQLPHNVAWQRKDLTRCRQVVSTWARADRYKARLVVVHAGAAFWHIRRYASDSFVQPFTLYLAAIALFYFARLSMAAEKERQIPSNMPPASATTTEEQNPPQLENSSASNPASNYSHSPEDVAIHSPSETTRPQPQKQPRMPANYHIDRPVDDELVQHFVRYGEASTKLCAEGIDDLCSAGGARAILLEAAALLETGNVVWPLARKYAVVLRLVAAEEGKVASLV</sequence>
<dbReference type="Gene3D" id="3.30.160.60">
    <property type="entry name" value="Classic Zinc Finger"/>
    <property type="match status" value="2"/>
</dbReference>
<dbReference type="InterPro" id="IPR001138">
    <property type="entry name" value="Zn2Cys6_DnaBD"/>
</dbReference>
<name>A0A6A6PNN1_9PEZI</name>
<evidence type="ECO:0000256" key="3">
    <source>
        <dbReference type="ARBA" id="ARBA00023015"/>
    </source>
</evidence>
<accession>A0A6A6PNN1</accession>
<evidence type="ECO:0000256" key="6">
    <source>
        <dbReference type="PROSITE-ProRule" id="PRU00042"/>
    </source>
</evidence>
<feature type="compositionally biased region" description="Low complexity" evidence="7">
    <location>
        <begin position="839"/>
        <end position="851"/>
    </location>
</feature>
<dbReference type="PANTHER" id="PTHR47660">
    <property type="entry name" value="TRANSCRIPTION FACTOR WITH C2H2 AND ZN(2)-CYS(6) DNA BINDING DOMAIN (EUROFUNG)-RELATED-RELATED"/>
    <property type="match status" value="1"/>
</dbReference>
<dbReference type="OrthoDB" id="654211at2759"/>
<dbReference type="Gene3D" id="4.10.240.10">
    <property type="entry name" value="Zn(2)-C6 fungal-type DNA-binding domain"/>
    <property type="match status" value="1"/>
</dbReference>
<dbReference type="GeneID" id="54475089"/>
<dbReference type="RefSeq" id="XP_033587613.1">
    <property type="nucleotide sequence ID" value="XM_033734087.1"/>
</dbReference>
<dbReference type="GO" id="GO:0000981">
    <property type="term" value="F:DNA-binding transcription factor activity, RNA polymerase II-specific"/>
    <property type="evidence" value="ECO:0007669"/>
    <property type="project" value="InterPro"/>
</dbReference>
<feature type="compositionally biased region" description="Polar residues" evidence="7">
    <location>
        <begin position="825"/>
        <end position="838"/>
    </location>
</feature>
<dbReference type="AlphaFoldDB" id="A0A6A6PNN1"/>